<protein>
    <submittedName>
        <fullName evidence="10">Protein kinase domain-containing protein</fullName>
    </submittedName>
</protein>
<name>A0AAD4R429_9BILA</name>
<evidence type="ECO:0000313" key="11">
    <source>
        <dbReference type="Proteomes" id="UP001201812"/>
    </source>
</evidence>
<evidence type="ECO:0000256" key="1">
    <source>
        <dbReference type="ARBA" id="ARBA00022527"/>
    </source>
</evidence>
<dbReference type="Pfam" id="PF00069">
    <property type="entry name" value="Pkinase"/>
    <property type="match status" value="1"/>
</dbReference>
<evidence type="ECO:0000256" key="8">
    <source>
        <dbReference type="SAM" id="MobiDB-lite"/>
    </source>
</evidence>
<dbReference type="PROSITE" id="PS00107">
    <property type="entry name" value="PROTEIN_KINASE_ATP"/>
    <property type="match status" value="1"/>
</dbReference>
<comment type="caution">
    <text evidence="10">The sequence shown here is derived from an EMBL/GenBank/DDBJ whole genome shotgun (WGS) entry which is preliminary data.</text>
</comment>
<comment type="similarity">
    <text evidence="7">Belongs to the protein kinase superfamily.</text>
</comment>
<dbReference type="GO" id="GO:0005524">
    <property type="term" value="F:ATP binding"/>
    <property type="evidence" value="ECO:0007669"/>
    <property type="project" value="UniProtKB-UniRule"/>
</dbReference>
<dbReference type="Gene3D" id="1.10.510.10">
    <property type="entry name" value="Transferase(Phosphotransferase) domain 1"/>
    <property type="match status" value="1"/>
</dbReference>
<gene>
    <name evidence="10" type="ORF">DdX_12080</name>
</gene>
<evidence type="ECO:0000259" key="9">
    <source>
        <dbReference type="PROSITE" id="PS50011"/>
    </source>
</evidence>
<keyword evidence="11" id="KW-1185">Reference proteome</keyword>
<keyword evidence="1 7" id="KW-0723">Serine/threonine-protein kinase</keyword>
<evidence type="ECO:0000256" key="7">
    <source>
        <dbReference type="RuleBase" id="RU000304"/>
    </source>
</evidence>
<dbReference type="GO" id="GO:0004674">
    <property type="term" value="F:protein serine/threonine kinase activity"/>
    <property type="evidence" value="ECO:0007669"/>
    <property type="project" value="UniProtKB-KW"/>
</dbReference>
<dbReference type="PANTHER" id="PTHR24345:SF0">
    <property type="entry name" value="CELL CYCLE SERINE_THREONINE-PROTEIN KINASE CDC5_MSD2"/>
    <property type="match status" value="1"/>
</dbReference>
<dbReference type="InterPro" id="IPR008271">
    <property type="entry name" value="Ser/Thr_kinase_AS"/>
</dbReference>
<keyword evidence="4 10" id="KW-0418">Kinase</keyword>
<feature type="compositionally biased region" description="Basic and acidic residues" evidence="8">
    <location>
        <begin position="367"/>
        <end position="382"/>
    </location>
</feature>
<feature type="region of interest" description="Disordered" evidence="8">
    <location>
        <begin position="367"/>
        <end position="396"/>
    </location>
</feature>
<keyword evidence="3 6" id="KW-0547">Nucleotide-binding</keyword>
<dbReference type="Proteomes" id="UP001201812">
    <property type="component" value="Unassembled WGS sequence"/>
</dbReference>
<dbReference type="AlphaFoldDB" id="A0AAD4R429"/>
<dbReference type="PROSITE" id="PS00108">
    <property type="entry name" value="PROTEIN_KINASE_ST"/>
    <property type="match status" value="1"/>
</dbReference>
<keyword evidence="5 6" id="KW-0067">ATP-binding</keyword>
<feature type="region of interest" description="Disordered" evidence="8">
    <location>
        <begin position="1"/>
        <end position="24"/>
    </location>
</feature>
<dbReference type="PANTHER" id="PTHR24345">
    <property type="entry name" value="SERINE/THREONINE-PROTEIN KINASE PLK"/>
    <property type="match status" value="1"/>
</dbReference>
<evidence type="ECO:0000256" key="5">
    <source>
        <dbReference type="ARBA" id="ARBA00022840"/>
    </source>
</evidence>
<reference evidence="10" key="1">
    <citation type="submission" date="2022-01" db="EMBL/GenBank/DDBJ databases">
        <title>Genome Sequence Resource for Two Populations of Ditylenchus destructor, the Migratory Endoparasitic Phytonematode.</title>
        <authorList>
            <person name="Zhang H."/>
            <person name="Lin R."/>
            <person name="Xie B."/>
        </authorList>
    </citation>
    <scope>NUCLEOTIDE SEQUENCE</scope>
    <source>
        <strain evidence="10">BazhouSP</strain>
    </source>
</reference>
<sequence length="396" mass="45983">MEKDAASGESRNRPRRSVKSIQRYSATFKTERQLKKEMECATAEERNKKQAKADTLPKHSFSFPGTKRMFRIVRLLGTGTTSHCYEIEDISTKIRYAMKKINQKDRNIALREANIYENLYHDNILRCVGFFEDTQFVILVLHMCENDSLLDLLQKRERFTEFETCYFLHQILFACEYIHSSNYIHHDFKLNNIFLTKDLRVMIGDFGISTLASEPTKGLYGTPNYISPEMFNQDQPHTNKVDIWAIGIMAYVMLVGKPPFETETVDETYQKIKQNNVQFPEHVSSEARALVLALLTSDPTKRPSAVEAKSMPFFDTELPPTLPKSCLTRPATFWEVESIVDKRVNKKGQVEYLSNADILEEFEQKTEIDQVEERRHSSEGKEHKKQRAHRTSSGWN</sequence>
<dbReference type="InterPro" id="IPR017441">
    <property type="entry name" value="Protein_kinase_ATP_BS"/>
</dbReference>
<dbReference type="SUPFAM" id="SSF56112">
    <property type="entry name" value="Protein kinase-like (PK-like)"/>
    <property type="match status" value="1"/>
</dbReference>
<proteinExistence type="inferred from homology"/>
<dbReference type="InterPro" id="IPR000719">
    <property type="entry name" value="Prot_kinase_dom"/>
</dbReference>
<dbReference type="GO" id="GO:0005634">
    <property type="term" value="C:nucleus"/>
    <property type="evidence" value="ECO:0007669"/>
    <property type="project" value="TreeGrafter"/>
</dbReference>
<feature type="compositionally biased region" description="Basic and acidic residues" evidence="8">
    <location>
        <begin position="1"/>
        <end position="12"/>
    </location>
</feature>
<accession>A0AAD4R429</accession>
<evidence type="ECO:0000256" key="2">
    <source>
        <dbReference type="ARBA" id="ARBA00022679"/>
    </source>
</evidence>
<evidence type="ECO:0000313" key="10">
    <source>
        <dbReference type="EMBL" id="KAI1708132.1"/>
    </source>
</evidence>
<feature type="binding site" evidence="6">
    <location>
        <position position="99"/>
    </location>
    <ligand>
        <name>ATP</name>
        <dbReference type="ChEBI" id="CHEBI:30616"/>
    </ligand>
</feature>
<feature type="domain" description="Protein kinase" evidence="9">
    <location>
        <begin position="70"/>
        <end position="314"/>
    </location>
</feature>
<dbReference type="InterPro" id="IPR011009">
    <property type="entry name" value="Kinase-like_dom_sf"/>
</dbReference>
<evidence type="ECO:0000256" key="4">
    <source>
        <dbReference type="ARBA" id="ARBA00022777"/>
    </source>
</evidence>
<organism evidence="10 11">
    <name type="scientific">Ditylenchus destructor</name>
    <dbReference type="NCBI Taxonomy" id="166010"/>
    <lineage>
        <taxon>Eukaryota</taxon>
        <taxon>Metazoa</taxon>
        <taxon>Ecdysozoa</taxon>
        <taxon>Nematoda</taxon>
        <taxon>Chromadorea</taxon>
        <taxon>Rhabditida</taxon>
        <taxon>Tylenchina</taxon>
        <taxon>Tylenchomorpha</taxon>
        <taxon>Sphaerularioidea</taxon>
        <taxon>Anguinidae</taxon>
        <taxon>Anguininae</taxon>
        <taxon>Ditylenchus</taxon>
    </lineage>
</organism>
<keyword evidence="2" id="KW-0808">Transferase</keyword>
<dbReference type="EMBL" id="JAKKPZ010000037">
    <property type="protein sequence ID" value="KAI1708132.1"/>
    <property type="molecule type" value="Genomic_DNA"/>
</dbReference>
<evidence type="ECO:0000256" key="6">
    <source>
        <dbReference type="PROSITE-ProRule" id="PRU10141"/>
    </source>
</evidence>
<dbReference type="PROSITE" id="PS50011">
    <property type="entry name" value="PROTEIN_KINASE_DOM"/>
    <property type="match status" value="1"/>
</dbReference>
<evidence type="ECO:0000256" key="3">
    <source>
        <dbReference type="ARBA" id="ARBA00022741"/>
    </source>
</evidence>